<name>A0A242AAN1_9ENTE</name>
<dbReference type="CDD" id="cd00419">
    <property type="entry name" value="Ferrochelatase_C"/>
    <property type="match status" value="1"/>
</dbReference>
<evidence type="ECO:0000256" key="5">
    <source>
        <dbReference type="ARBA" id="ARBA00023239"/>
    </source>
</evidence>
<dbReference type="CDD" id="cd03411">
    <property type="entry name" value="Ferrochelatase_N"/>
    <property type="match status" value="1"/>
</dbReference>
<dbReference type="PANTHER" id="PTHR11108">
    <property type="entry name" value="FERROCHELATASE"/>
    <property type="match status" value="1"/>
</dbReference>
<keyword evidence="6" id="KW-0627">Porphyrin biosynthesis</keyword>
<comment type="pathway">
    <text evidence="1">Porphyrin-containing compound metabolism; protoheme biosynthesis.</text>
</comment>
<evidence type="ECO:0000256" key="6">
    <source>
        <dbReference type="ARBA" id="ARBA00023244"/>
    </source>
</evidence>
<dbReference type="GO" id="GO:0004325">
    <property type="term" value="F:ferrochelatase activity"/>
    <property type="evidence" value="ECO:0007669"/>
    <property type="project" value="InterPro"/>
</dbReference>
<keyword evidence="4" id="KW-0350">Heme biosynthesis</keyword>
<dbReference type="PANTHER" id="PTHR11108:SF1">
    <property type="entry name" value="FERROCHELATASE, MITOCHONDRIAL"/>
    <property type="match status" value="1"/>
</dbReference>
<dbReference type="Pfam" id="PF00762">
    <property type="entry name" value="Ferrochelatase"/>
    <property type="match status" value="1"/>
</dbReference>
<dbReference type="Proteomes" id="UP000195043">
    <property type="component" value="Unassembled WGS sequence"/>
</dbReference>
<gene>
    <name evidence="9" type="ORF">A5886_002882</name>
</gene>
<dbReference type="InterPro" id="IPR001015">
    <property type="entry name" value="Ferrochelatase"/>
</dbReference>
<dbReference type="Gene3D" id="3.40.50.1400">
    <property type="match status" value="2"/>
</dbReference>
<keyword evidence="10" id="KW-1185">Reference proteome</keyword>
<protein>
    <recommendedName>
        <fullName evidence="2">coproporphyrin ferrochelatase</fullName>
        <ecNumber evidence="2">4.99.1.9</ecNumber>
    </recommendedName>
</protein>
<evidence type="ECO:0000256" key="1">
    <source>
        <dbReference type="ARBA" id="ARBA00004744"/>
    </source>
</evidence>
<dbReference type="InterPro" id="IPR033644">
    <property type="entry name" value="Ferrochelatase_C"/>
</dbReference>
<dbReference type="STRING" id="1834191.A5886_002882"/>
<organism evidence="9 10">
    <name type="scientific">Candidatus Enterococcus testudinis</name>
    <dbReference type="NCBI Taxonomy" id="1834191"/>
    <lineage>
        <taxon>Bacteria</taxon>
        <taxon>Bacillati</taxon>
        <taxon>Bacillota</taxon>
        <taxon>Bacilli</taxon>
        <taxon>Lactobacillales</taxon>
        <taxon>Enterococcaceae</taxon>
        <taxon>Enterococcus</taxon>
    </lineage>
</organism>
<comment type="catalytic activity">
    <reaction evidence="7">
        <text>Fe-coproporphyrin III + 2 H(+) = coproporphyrin III + Fe(2+)</text>
        <dbReference type="Rhea" id="RHEA:49572"/>
        <dbReference type="ChEBI" id="CHEBI:15378"/>
        <dbReference type="ChEBI" id="CHEBI:29033"/>
        <dbReference type="ChEBI" id="CHEBI:68438"/>
        <dbReference type="ChEBI" id="CHEBI:131725"/>
        <dbReference type="EC" id="4.99.1.9"/>
    </reaction>
    <physiologicalReaction direction="right-to-left" evidence="7">
        <dbReference type="Rhea" id="RHEA:49574"/>
    </physiologicalReaction>
</comment>
<dbReference type="InterPro" id="IPR033659">
    <property type="entry name" value="Ferrochelatase_N"/>
</dbReference>
<evidence type="ECO:0000256" key="8">
    <source>
        <dbReference type="RuleBase" id="RU004185"/>
    </source>
</evidence>
<sequence>MPSILWQPILHGFILTTRPKQSAALYEMIFEDGVSPLLKYARAQAANVRRLLPHTKVGIAMSYSSPLIPEAIEEMLQAGVNDLTIIPLYPQYSGTTVGSVFDDVMAFFRRSDKIIDLRFISSFYDHPKYIDYYAEKNAQAVKEHAVDTLNFSYHGIPASYVTDGDRYPDECTETTRLIMEKLAVEIPHLQTYQSKFGPNEWLTPATDATMKALPEQKSKKILVIAPGFVADCLETIEELTQENKGYFLEAGGTDFYYLPPFNDDQALAEIFVDLLNK</sequence>
<evidence type="ECO:0000256" key="4">
    <source>
        <dbReference type="ARBA" id="ARBA00023133"/>
    </source>
</evidence>
<proteinExistence type="inferred from homology"/>
<evidence type="ECO:0000256" key="7">
    <source>
        <dbReference type="ARBA" id="ARBA00024536"/>
    </source>
</evidence>
<dbReference type="SUPFAM" id="SSF53800">
    <property type="entry name" value="Chelatase"/>
    <property type="match status" value="1"/>
</dbReference>
<evidence type="ECO:0000256" key="2">
    <source>
        <dbReference type="ARBA" id="ARBA00013215"/>
    </source>
</evidence>
<evidence type="ECO:0000313" key="9">
    <source>
        <dbReference type="EMBL" id="OTN77781.1"/>
    </source>
</evidence>
<evidence type="ECO:0000256" key="3">
    <source>
        <dbReference type="ARBA" id="ARBA00023004"/>
    </source>
</evidence>
<comment type="caution">
    <text evidence="9">The sequence shown here is derived from an EMBL/GenBank/DDBJ whole genome shotgun (WGS) entry which is preliminary data.</text>
</comment>
<dbReference type="UniPathway" id="UPA00252"/>
<comment type="similarity">
    <text evidence="8">Belongs to the ferrochelatase family.</text>
</comment>
<keyword evidence="5" id="KW-0456">Lyase</keyword>
<reference evidence="9 10" key="1">
    <citation type="submission" date="2017-05" db="EMBL/GenBank/DDBJ databases">
        <title>The Genome Sequence of Enterococcus sp. 8G7_MSG3316.</title>
        <authorList>
            <consortium name="The Broad Institute Genomics Platform"/>
            <consortium name="The Broad Institute Genomic Center for Infectious Diseases"/>
            <person name="Earl A."/>
            <person name="Manson A."/>
            <person name="Schwartman J."/>
            <person name="Gilmore M."/>
            <person name="Abouelleil A."/>
            <person name="Cao P."/>
            <person name="Chapman S."/>
            <person name="Cusick C."/>
            <person name="Shea T."/>
            <person name="Young S."/>
            <person name="Neafsey D."/>
            <person name="Nusbaum C."/>
            <person name="Birren B."/>
        </authorList>
    </citation>
    <scope>NUCLEOTIDE SEQUENCE [LARGE SCALE GENOMIC DNA]</scope>
    <source>
        <strain evidence="9 10">8G7_MSG3316</strain>
    </source>
</reference>
<accession>A0A242AAN1</accession>
<dbReference type="AlphaFoldDB" id="A0A242AAN1"/>
<keyword evidence="3" id="KW-0408">Iron</keyword>
<dbReference type="EC" id="4.99.1.9" evidence="2"/>
<dbReference type="EMBL" id="NGKU01000001">
    <property type="protein sequence ID" value="OTN77781.1"/>
    <property type="molecule type" value="Genomic_DNA"/>
</dbReference>
<dbReference type="NCBIfam" id="TIGR00109">
    <property type="entry name" value="hemH"/>
    <property type="match status" value="1"/>
</dbReference>
<dbReference type="GO" id="GO:0006783">
    <property type="term" value="P:heme biosynthetic process"/>
    <property type="evidence" value="ECO:0007669"/>
    <property type="project" value="UniProtKB-KW"/>
</dbReference>
<evidence type="ECO:0000313" key="10">
    <source>
        <dbReference type="Proteomes" id="UP000195043"/>
    </source>
</evidence>